<protein>
    <submittedName>
        <fullName evidence="2">Uncharacterized protein</fullName>
    </submittedName>
</protein>
<sequence length="147" mass="15365">MDVADFSSPSPPLSATAPGWHALHHDAAAAPLPSPFLSESAHVLSLQKPPGDAAVPFQPPDDVAVPPPSVSERLPGGGLVAEAPSQQTVARVPSVAAASTAAVSSSTASSWHMPGRRWLSKARRDVDSKLRPRSHKEVRRTRPAPRG</sequence>
<feature type="compositionally biased region" description="Low complexity" evidence="1">
    <location>
        <begin position="52"/>
        <end position="64"/>
    </location>
</feature>
<feature type="compositionally biased region" description="Basic residues" evidence="1">
    <location>
        <begin position="131"/>
        <end position="147"/>
    </location>
</feature>
<organism evidence="2 3">
    <name type="scientific">Ophiocordyceps sinensis</name>
    <dbReference type="NCBI Taxonomy" id="72228"/>
    <lineage>
        <taxon>Eukaryota</taxon>
        <taxon>Fungi</taxon>
        <taxon>Dikarya</taxon>
        <taxon>Ascomycota</taxon>
        <taxon>Pezizomycotina</taxon>
        <taxon>Sordariomycetes</taxon>
        <taxon>Hypocreomycetidae</taxon>
        <taxon>Hypocreales</taxon>
        <taxon>Ophiocordycipitaceae</taxon>
        <taxon>Ophiocordyceps</taxon>
    </lineage>
</organism>
<dbReference type="EMBL" id="JAAVMX010000001">
    <property type="protein sequence ID" value="KAF4513280.1"/>
    <property type="molecule type" value="Genomic_DNA"/>
</dbReference>
<dbReference type="Proteomes" id="UP000557566">
    <property type="component" value="Unassembled WGS sequence"/>
</dbReference>
<evidence type="ECO:0000256" key="1">
    <source>
        <dbReference type="SAM" id="MobiDB-lite"/>
    </source>
</evidence>
<feature type="compositionally biased region" description="Low complexity" evidence="1">
    <location>
        <begin position="98"/>
        <end position="110"/>
    </location>
</feature>
<gene>
    <name evidence="2" type="ORF">G6O67_000569</name>
</gene>
<name>A0A8H4PZC8_9HYPO</name>
<evidence type="ECO:0000313" key="2">
    <source>
        <dbReference type="EMBL" id="KAF4513280.1"/>
    </source>
</evidence>
<accession>A0A8H4PZC8</accession>
<proteinExistence type="predicted"/>
<evidence type="ECO:0000313" key="3">
    <source>
        <dbReference type="Proteomes" id="UP000557566"/>
    </source>
</evidence>
<feature type="region of interest" description="Disordered" evidence="1">
    <location>
        <begin position="43"/>
        <end position="79"/>
    </location>
</feature>
<dbReference type="AlphaFoldDB" id="A0A8H4PZC8"/>
<comment type="caution">
    <text evidence="2">The sequence shown here is derived from an EMBL/GenBank/DDBJ whole genome shotgun (WGS) entry which is preliminary data.</text>
</comment>
<keyword evidence="3" id="KW-1185">Reference proteome</keyword>
<reference evidence="2 3" key="1">
    <citation type="journal article" date="2020" name="Genome Biol. Evol.">
        <title>A new high-quality draft genome assembly of the Chinese cordyceps Ophiocordyceps sinensis.</title>
        <authorList>
            <person name="Shu R."/>
            <person name="Zhang J."/>
            <person name="Meng Q."/>
            <person name="Zhang H."/>
            <person name="Zhou G."/>
            <person name="Li M."/>
            <person name="Wu P."/>
            <person name="Zhao Y."/>
            <person name="Chen C."/>
            <person name="Qin Q."/>
        </authorList>
    </citation>
    <scope>NUCLEOTIDE SEQUENCE [LARGE SCALE GENOMIC DNA]</scope>
    <source>
        <strain evidence="2 3">IOZ07</strain>
    </source>
</reference>
<dbReference type="OrthoDB" id="3648773at2759"/>
<feature type="region of interest" description="Disordered" evidence="1">
    <location>
        <begin position="98"/>
        <end position="147"/>
    </location>
</feature>